<name>A0A1F6MHH6_9BACT</name>
<evidence type="ECO:0000313" key="1">
    <source>
        <dbReference type="EMBL" id="OGH71094.1"/>
    </source>
</evidence>
<dbReference type="Gene3D" id="1.10.10.10">
    <property type="entry name" value="Winged helix-like DNA-binding domain superfamily/Winged helix DNA-binding domain"/>
    <property type="match status" value="1"/>
</dbReference>
<proteinExistence type="predicted"/>
<organism evidence="1 2">
    <name type="scientific">Candidatus Magasanikbacteria bacterium RIFCSPHIGHO2_02_FULL_51_14</name>
    <dbReference type="NCBI Taxonomy" id="1798683"/>
    <lineage>
        <taxon>Bacteria</taxon>
        <taxon>Candidatus Magasanikiibacteriota</taxon>
    </lineage>
</organism>
<dbReference type="EMBL" id="MFQE01000036">
    <property type="protein sequence ID" value="OGH71094.1"/>
    <property type="molecule type" value="Genomic_DNA"/>
</dbReference>
<comment type="caution">
    <text evidence="1">The sequence shown here is derived from an EMBL/GenBank/DDBJ whole genome shotgun (WGS) entry which is preliminary data.</text>
</comment>
<dbReference type="Proteomes" id="UP000177457">
    <property type="component" value="Unassembled WGS sequence"/>
</dbReference>
<sequence>MIEHLFGSKTRAHLLRTFFRQPERAFYVRELTRLLDVQINAIRRELELLVGLGLIKEADGGQESFSGEEDDASKEIGYGLRKYYILDQDAVLFAELRALLVKARLLDEQELTRELAGKGGSADLLLLTGCFTADKRAPSDILLVGRLKERAIAGMMKKYERKFGFPIRYTTMSKKEFFERRQMMDRFLFSMFEADHVKVVNELGV</sequence>
<evidence type="ECO:0008006" key="3">
    <source>
        <dbReference type="Google" id="ProtNLM"/>
    </source>
</evidence>
<dbReference type="STRING" id="1798683.A3C90_00540"/>
<evidence type="ECO:0000313" key="2">
    <source>
        <dbReference type="Proteomes" id="UP000177457"/>
    </source>
</evidence>
<accession>A0A1F6MHH6</accession>
<protein>
    <recommendedName>
        <fullName evidence="3">HTH arsR-type domain-containing protein</fullName>
    </recommendedName>
</protein>
<reference evidence="1 2" key="1">
    <citation type="journal article" date="2016" name="Nat. Commun.">
        <title>Thousands of microbial genomes shed light on interconnected biogeochemical processes in an aquifer system.</title>
        <authorList>
            <person name="Anantharaman K."/>
            <person name="Brown C.T."/>
            <person name="Hug L.A."/>
            <person name="Sharon I."/>
            <person name="Castelle C.J."/>
            <person name="Probst A.J."/>
            <person name="Thomas B.C."/>
            <person name="Singh A."/>
            <person name="Wilkins M.J."/>
            <person name="Karaoz U."/>
            <person name="Brodie E.L."/>
            <person name="Williams K.H."/>
            <person name="Hubbard S.S."/>
            <person name="Banfield J.F."/>
        </authorList>
    </citation>
    <scope>NUCLEOTIDE SEQUENCE [LARGE SCALE GENOMIC DNA]</scope>
</reference>
<dbReference type="AlphaFoldDB" id="A0A1F6MHH6"/>
<gene>
    <name evidence="1" type="ORF">A3C90_00540</name>
</gene>
<dbReference type="InterPro" id="IPR036388">
    <property type="entry name" value="WH-like_DNA-bd_sf"/>
</dbReference>